<feature type="region of interest" description="Disordered" evidence="7">
    <location>
        <begin position="112"/>
        <end position="138"/>
    </location>
</feature>
<dbReference type="InterPro" id="IPR050951">
    <property type="entry name" value="Retrovirus_Pol_polyprotein"/>
</dbReference>
<dbReference type="FunFam" id="3.30.420.10:FF:000032">
    <property type="entry name" value="Retrovirus-related Pol polyprotein from transposon 297-like Protein"/>
    <property type="match status" value="1"/>
</dbReference>
<evidence type="ECO:0000256" key="1">
    <source>
        <dbReference type="ARBA" id="ARBA00012493"/>
    </source>
</evidence>
<dbReference type="InterPro" id="IPR021109">
    <property type="entry name" value="Peptidase_aspartic_dom_sf"/>
</dbReference>
<accession>A0A164T667</accession>
<dbReference type="GO" id="GO:0004519">
    <property type="term" value="F:endonuclease activity"/>
    <property type="evidence" value="ECO:0007669"/>
    <property type="project" value="UniProtKB-KW"/>
</dbReference>
<dbReference type="EC" id="2.7.7.49" evidence="1"/>
<evidence type="ECO:0000313" key="10">
    <source>
        <dbReference type="Proteomes" id="UP000076858"/>
    </source>
</evidence>
<sequence>MVNGQRTPPLGRVELTITIGTTIVQAKVLVLEMRAINLLLGNDVLRRFKKLEIEYGKGKPKIRFSHLPVRMAIEDQTPTPAAKIVAKSGERIPARSMAAVEIEQTEAKKPTLDGRPWMIQPATNRKPGPTPGRDLMPGDRRTVVMMTNLENRTAYIHKKMTQRPASWKEQAIHRELTLDMLKKGVIEEATGLWSARTLLIQKKDGSWRFCLDFRPLKNVTIFSVYPMPSIDGALTRLHGAKIFSVMDLESGRHKRTHSTTQTSPCRTTQSKSETQTREMSFRGISNHSTSHKINADGISPDPGKVRAMQNFPTPPTTASRLEKVKFIKSFLGLFSYYRRHIPGFAEAAKPLLDLTREKSLFIWTPTHQERFNKLKQMLADSATLAYPDPTAEFDIHPDACGYGVGAVLLQKQDSAERPLAFASRLIIVTDHHALCWLQSKTELAGRLARWAMTISEYKYVIAHKDGKLHQDADALLHYPVSEHDETLDHTWAGHVNTVGKRRKREGNGQLYDRKYLLYRMRRTGEEETAVELRLCIPKDQKTTILQACYDDVTSGHLGEKRTHDRVTQRYYWHGITRDIENYIKACADCQSRKKGKYRKPPGFLELTQVEKPWDRVEMDILGPFPTSSLGNRYIIVAVDYVTKWAEAVAQPVAGAEQVAEFFVKEILLRHGAPRKLTTDQGKCFVATMMQRVLAAMETNHQTTTAYHPQANGLVERLNHTLADKLSMYVSRDHKDWDATLPFVRFAYNTSRQETTGKSPFFLMHGRHPVLPLDTIFGATPDPHQLVPVEAGGPDKYEIWMLRNLQRVFAEVDDRSQRAQRKYKQHYDTHHREGEKFHPTQQVLVYRLTRKVGLAEKLLHRWNGPKNTEVVHVERLKSFVDLTQPAPNTEGGEQSTDRGGSEGTTNKMSKVEGLAHPRKQLTEKRVRFTTPPKEPQQPTAEADEPVTREETDQNRRYPLRIRKKRFALATTLLYSMVLSLTAHTPPAETRAQVITKTPATWWSMALLLAATRQTPIDGALEVKLSSHGVIFQSMGERFFSDSEWVVVTDVSFNQGEKVANELKMWLIEKTKLPVLGSSSNKDFQSMLPSAKTNDQPSKTQTQDILSYNPSNAEKAQQQLTTIVRDRAVYELTRLETIERNYQGLKTSIRQSRNKRGLVNGGGKILNWLFGVSTTEDLDKVNNQVAKLPTETTAIVHALETHTTLINESMWELQASKEAADALQRSCLTLDKELNNAKSIFLSVGNCPKRPETARPIFNNRPNSPDTARNCPPIPLRDVQNRPMPPDFVRLYLNIVPYVPHGVITNI</sequence>
<organism evidence="9 10">
    <name type="scientific">Daphnia magna</name>
    <dbReference type="NCBI Taxonomy" id="35525"/>
    <lineage>
        <taxon>Eukaryota</taxon>
        <taxon>Metazoa</taxon>
        <taxon>Ecdysozoa</taxon>
        <taxon>Arthropoda</taxon>
        <taxon>Crustacea</taxon>
        <taxon>Branchiopoda</taxon>
        <taxon>Diplostraca</taxon>
        <taxon>Cladocera</taxon>
        <taxon>Anomopoda</taxon>
        <taxon>Daphniidae</taxon>
        <taxon>Daphnia</taxon>
    </lineage>
</organism>
<dbReference type="PANTHER" id="PTHR37984:SF5">
    <property type="entry name" value="PROTEIN NYNRIN-LIKE"/>
    <property type="match status" value="1"/>
</dbReference>
<evidence type="ECO:0000256" key="7">
    <source>
        <dbReference type="SAM" id="MobiDB-lite"/>
    </source>
</evidence>
<feature type="region of interest" description="Disordered" evidence="7">
    <location>
        <begin position="1253"/>
        <end position="1277"/>
    </location>
</feature>
<dbReference type="FunFam" id="1.10.340.70:FF:000001">
    <property type="entry name" value="Retrovirus-related Pol polyprotein from transposon gypsy-like Protein"/>
    <property type="match status" value="1"/>
</dbReference>
<keyword evidence="4" id="KW-0540">Nuclease</keyword>
<reference evidence="9 10" key="1">
    <citation type="submission" date="2016-03" db="EMBL/GenBank/DDBJ databases">
        <title>EvidentialGene: Evidence-directed Construction of Genes on Genomes.</title>
        <authorList>
            <person name="Gilbert D.G."/>
            <person name="Choi J.-H."/>
            <person name="Mockaitis K."/>
            <person name="Colbourne J."/>
            <person name="Pfrender M."/>
        </authorList>
    </citation>
    <scope>NUCLEOTIDE SEQUENCE [LARGE SCALE GENOMIC DNA]</scope>
    <source>
        <strain evidence="9 10">Xinb3</strain>
        <tissue evidence="9">Complete organism</tissue>
    </source>
</reference>
<dbReference type="GO" id="GO:0015074">
    <property type="term" value="P:DNA integration"/>
    <property type="evidence" value="ECO:0007669"/>
    <property type="project" value="InterPro"/>
</dbReference>
<dbReference type="InterPro" id="IPR041588">
    <property type="entry name" value="Integrase_H2C2"/>
</dbReference>
<dbReference type="Gene3D" id="1.10.340.70">
    <property type="match status" value="1"/>
</dbReference>
<dbReference type="Gene3D" id="3.30.420.10">
    <property type="entry name" value="Ribonuclease H-like superfamily/Ribonuclease H"/>
    <property type="match status" value="1"/>
</dbReference>
<comment type="caution">
    <text evidence="9">The sequence shown here is derived from an EMBL/GenBank/DDBJ whole genome shotgun (WGS) entry which is preliminary data.</text>
</comment>
<dbReference type="SUPFAM" id="SSF56672">
    <property type="entry name" value="DNA/RNA polymerases"/>
    <property type="match status" value="1"/>
</dbReference>
<evidence type="ECO:0000256" key="3">
    <source>
        <dbReference type="ARBA" id="ARBA00022695"/>
    </source>
</evidence>
<dbReference type="GO" id="GO:0003676">
    <property type="term" value="F:nucleic acid binding"/>
    <property type="evidence" value="ECO:0007669"/>
    <property type="project" value="InterPro"/>
</dbReference>
<feature type="domain" description="Integrase catalytic" evidence="8">
    <location>
        <begin position="608"/>
        <end position="767"/>
    </location>
</feature>
<gene>
    <name evidence="9" type="ORF">APZ42_025362</name>
</gene>
<dbReference type="InterPro" id="IPR041577">
    <property type="entry name" value="RT_RNaseH_2"/>
</dbReference>
<feature type="compositionally biased region" description="Basic and acidic residues" evidence="7">
    <location>
        <begin position="944"/>
        <end position="954"/>
    </location>
</feature>
<keyword evidence="5" id="KW-0378">Hydrolase</keyword>
<keyword evidence="5" id="KW-0255">Endonuclease</keyword>
<dbReference type="InterPro" id="IPR022048">
    <property type="entry name" value="Envelope_fusion-like"/>
</dbReference>
<dbReference type="PANTHER" id="PTHR37984">
    <property type="entry name" value="PROTEIN CBG26694"/>
    <property type="match status" value="1"/>
</dbReference>
<protein>
    <recommendedName>
        <fullName evidence="1">RNA-directed DNA polymerase</fullName>
        <ecNumber evidence="1">2.7.7.49</ecNumber>
    </recommendedName>
</protein>
<dbReference type="Gene3D" id="2.40.70.10">
    <property type="entry name" value="Acid Proteases"/>
    <property type="match status" value="1"/>
</dbReference>
<feature type="compositionally biased region" description="Polar residues" evidence="7">
    <location>
        <begin position="258"/>
        <end position="273"/>
    </location>
</feature>
<dbReference type="Pfam" id="PF17919">
    <property type="entry name" value="RT_RNaseH_2"/>
    <property type="match status" value="1"/>
</dbReference>
<dbReference type="Proteomes" id="UP000076858">
    <property type="component" value="Unassembled WGS sequence"/>
</dbReference>
<evidence type="ECO:0000259" key="8">
    <source>
        <dbReference type="PROSITE" id="PS50994"/>
    </source>
</evidence>
<feature type="compositionally biased region" description="Polar residues" evidence="7">
    <location>
        <begin position="884"/>
        <end position="893"/>
    </location>
</feature>
<evidence type="ECO:0000256" key="2">
    <source>
        <dbReference type="ARBA" id="ARBA00022679"/>
    </source>
</evidence>
<feature type="region of interest" description="Disordered" evidence="7">
    <location>
        <begin position="880"/>
        <end position="955"/>
    </location>
</feature>
<dbReference type="InterPro" id="IPR043128">
    <property type="entry name" value="Rev_trsase/Diguanyl_cyclase"/>
</dbReference>
<keyword evidence="3" id="KW-0548">Nucleotidyltransferase</keyword>
<proteinExistence type="predicted"/>
<evidence type="ECO:0000256" key="6">
    <source>
        <dbReference type="ARBA" id="ARBA00023268"/>
    </source>
</evidence>
<feature type="region of interest" description="Disordered" evidence="7">
    <location>
        <begin position="253"/>
        <end position="278"/>
    </location>
</feature>
<feature type="region of interest" description="Disordered" evidence="7">
    <location>
        <begin position="1082"/>
        <end position="1111"/>
    </location>
</feature>
<evidence type="ECO:0000256" key="5">
    <source>
        <dbReference type="ARBA" id="ARBA00022759"/>
    </source>
</evidence>
<dbReference type="Gene3D" id="3.30.70.270">
    <property type="match status" value="2"/>
</dbReference>
<keyword evidence="2" id="KW-0808">Transferase</keyword>
<dbReference type="OrthoDB" id="10037266at2759"/>
<dbReference type="InterPro" id="IPR036397">
    <property type="entry name" value="RNaseH_sf"/>
</dbReference>
<name>A0A164T667_9CRUS</name>
<dbReference type="Pfam" id="PF12259">
    <property type="entry name" value="Baculo_F"/>
    <property type="match status" value="1"/>
</dbReference>
<feature type="compositionally biased region" description="Basic and acidic residues" evidence="7">
    <location>
        <begin position="908"/>
        <end position="925"/>
    </location>
</feature>
<dbReference type="SUPFAM" id="SSF53098">
    <property type="entry name" value="Ribonuclease H-like"/>
    <property type="match status" value="1"/>
</dbReference>
<dbReference type="PROSITE" id="PS50994">
    <property type="entry name" value="INTEGRASE"/>
    <property type="match status" value="1"/>
</dbReference>
<dbReference type="FunFam" id="3.30.70.270:FF:000020">
    <property type="entry name" value="Transposon Tf2-6 polyprotein-like Protein"/>
    <property type="match status" value="1"/>
</dbReference>
<dbReference type="Gene3D" id="3.10.10.10">
    <property type="entry name" value="HIV Type 1 Reverse Transcriptase, subunit A, domain 1"/>
    <property type="match status" value="1"/>
</dbReference>
<dbReference type="Pfam" id="PF17921">
    <property type="entry name" value="Integrase_H2C2"/>
    <property type="match status" value="1"/>
</dbReference>
<keyword evidence="10" id="KW-1185">Reference proteome</keyword>
<evidence type="ECO:0000313" key="9">
    <source>
        <dbReference type="EMBL" id="KZS10222.1"/>
    </source>
</evidence>
<dbReference type="InterPro" id="IPR043502">
    <property type="entry name" value="DNA/RNA_pol_sf"/>
</dbReference>
<dbReference type="STRING" id="35525.A0A164T667"/>
<keyword evidence="6" id="KW-0511">Multifunctional enzyme</keyword>
<dbReference type="GO" id="GO:0042575">
    <property type="term" value="C:DNA polymerase complex"/>
    <property type="evidence" value="ECO:0007669"/>
    <property type="project" value="UniProtKB-ARBA"/>
</dbReference>
<dbReference type="InterPro" id="IPR012337">
    <property type="entry name" value="RNaseH-like_sf"/>
</dbReference>
<dbReference type="InterPro" id="IPR001584">
    <property type="entry name" value="Integrase_cat-core"/>
</dbReference>
<dbReference type="Pfam" id="PF00665">
    <property type="entry name" value="rve"/>
    <property type="match status" value="1"/>
</dbReference>
<dbReference type="GO" id="GO:0003964">
    <property type="term" value="F:RNA-directed DNA polymerase activity"/>
    <property type="evidence" value="ECO:0007669"/>
    <property type="project" value="UniProtKB-EC"/>
</dbReference>
<evidence type="ECO:0000256" key="4">
    <source>
        <dbReference type="ARBA" id="ARBA00022722"/>
    </source>
</evidence>
<dbReference type="EMBL" id="LRGB01001868">
    <property type="protein sequence ID" value="KZS10222.1"/>
    <property type="molecule type" value="Genomic_DNA"/>
</dbReference>